<dbReference type="InterPro" id="IPR036397">
    <property type="entry name" value="RNaseH_sf"/>
</dbReference>
<dbReference type="InterPro" id="IPR012337">
    <property type="entry name" value="RNaseH-like_sf"/>
</dbReference>
<gene>
    <name evidence="2" type="ORF">QTO34_000363</name>
</gene>
<evidence type="ECO:0000313" key="2">
    <source>
        <dbReference type="EMBL" id="KAK1346507.1"/>
    </source>
</evidence>
<dbReference type="CDD" id="cd09273">
    <property type="entry name" value="RNase_HI_RT_Bel"/>
    <property type="match status" value="1"/>
</dbReference>
<dbReference type="GO" id="GO:0006259">
    <property type="term" value="P:DNA metabolic process"/>
    <property type="evidence" value="ECO:0007669"/>
    <property type="project" value="UniProtKB-ARBA"/>
</dbReference>
<dbReference type="Pfam" id="PF00075">
    <property type="entry name" value="RNase_H"/>
    <property type="match status" value="1"/>
</dbReference>
<dbReference type="InterPro" id="IPR008919">
    <property type="entry name" value="Retrov_capsid_N"/>
</dbReference>
<evidence type="ECO:0000313" key="3">
    <source>
        <dbReference type="Proteomes" id="UP001177744"/>
    </source>
</evidence>
<dbReference type="PROSITE" id="PS50879">
    <property type="entry name" value="RNASE_H_1"/>
    <property type="match status" value="1"/>
</dbReference>
<dbReference type="Gene3D" id="1.10.375.10">
    <property type="entry name" value="Human Immunodeficiency Virus Type 1 Capsid Protein"/>
    <property type="match status" value="1"/>
</dbReference>
<accession>A0AA40IBA6</accession>
<comment type="caution">
    <text evidence="2">The sequence shown here is derived from an EMBL/GenBank/DDBJ whole genome shotgun (WGS) entry which is preliminary data.</text>
</comment>
<feature type="domain" description="RNase H type-1" evidence="1">
    <location>
        <begin position="387"/>
        <end position="533"/>
    </location>
</feature>
<dbReference type="InterPro" id="IPR043502">
    <property type="entry name" value="DNA/RNA_pol_sf"/>
</dbReference>
<dbReference type="Pfam" id="PF02093">
    <property type="entry name" value="Gag_p30"/>
    <property type="match status" value="1"/>
</dbReference>
<dbReference type="GO" id="GO:0019068">
    <property type="term" value="P:virion assembly"/>
    <property type="evidence" value="ECO:0007669"/>
    <property type="project" value="InterPro"/>
</dbReference>
<dbReference type="EMBL" id="JAULJE010000001">
    <property type="protein sequence ID" value="KAK1346507.1"/>
    <property type="molecule type" value="Genomic_DNA"/>
</dbReference>
<dbReference type="GO" id="GO:0004523">
    <property type="term" value="F:RNA-DNA hybrid ribonuclease activity"/>
    <property type="evidence" value="ECO:0007669"/>
    <property type="project" value="InterPro"/>
</dbReference>
<dbReference type="Gene3D" id="3.30.420.10">
    <property type="entry name" value="Ribonuclease H-like superfamily/Ribonuclease H"/>
    <property type="match status" value="1"/>
</dbReference>
<organism evidence="2 3">
    <name type="scientific">Cnephaeus nilssonii</name>
    <name type="common">Northern bat</name>
    <name type="synonym">Eptesicus nilssonii</name>
    <dbReference type="NCBI Taxonomy" id="3371016"/>
    <lineage>
        <taxon>Eukaryota</taxon>
        <taxon>Metazoa</taxon>
        <taxon>Chordata</taxon>
        <taxon>Craniata</taxon>
        <taxon>Vertebrata</taxon>
        <taxon>Euteleostomi</taxon>
        <taxon>Mammalia</taxon>
        <taxon>Eutheria</taxon>
        <taxon>Laurasiatheria</taxon>
        <taxon>Chiroptera</taxon>
        <taxon>Yangochiroptera</taxon>
        <taxon>Vespertilionidae</taxon>
        <taxon>Cnephaeus</taxon>
    </lineage>
</organism>
<dbReference type="Pfam" id="PF17919">
    <property type="entry name" value="RT_RNaseH_2"/>
    <property type="match status" value="1"/>
</dbReference>
<dbReference type="SUPFAM" id="SSF47943">
    <property type="entry name" value="Retrovirus capsid protein, N-terminal core domain"/>
    <property type="match status" value="1"/>
</dbReference>
<dbReference type="AlphaFoldDB" id="A0AA40IBA6"/>
<dbReference type="InterPro" id="IPR050462">
    <property type="entry name" value="Retroviral_Gag-Pol_poly"/>
</dbReference>
<dbReference type="Proteomes" id="UP001177744">
    <property type="component" value="Unassembled WGS sequence"/>
</dbReference>
<dbReference type="InterPro" id="IPR003036">
    <property type="entry name" value="Gag_P30"/>
</dbReference>
<keyword evidence="3" id="KW-1185">Reference proteome</keyword>
<proteinExistence type="predicted"/>
<dbReference type="Gene3D" id="3.30.70.270">
    <property type="match status" value="1"/>
</dbReference>
<name>A0AA40IBA6_CNENI</name>
<evidence type="ECO:0000259" key="1">
    <source>
        <dbReference type="PROSITE" id="PS50879"/>
    </source>
</evidence>
<dbReference type="SUPFAM" id="SSF56672">
    <property type="entry name" value="DNA/RNA polymerases"/>
    <property type="match status" value="1"/>
</dbReference>
<protein>
    <recommendedName>
        <fullName evidence="1">RNase H type-1 domain-containing protein</fullName>
    </recommendedName>
</protein>
<dbReference type="SUPFAM" id="SSF53098">
    <property type="entry name" value="Ribonuclease H-like"/>
    <property type="match status" value="1"/>
</dbReference>
<dbReference type="Gene3D" id="3.10.20.370">
    <property type="match status" value="1"/>
</dbReference>
<dbReference type="InterPro" id="IPR041577">
    <property type="entry name" value="RT_RNaseH_2"/>
</dbReference>
<dbReference type="PANTHER" id="PTHR33166">
    <property type="entry name" value="GAG_P30 DOMAIN-CONTAINING PROTEIN"/>
    <property type="match status" value="1"/>
</dbReference>
<sequence>MVDLLGMIFQTQKPTWVDCKQLLFTFFNTEERMRVVSKARKWLQTLAPAGILDTDRWAREAFPDEEPDWNLNSEDRRARLERYQLAFLQGVRAGAKKPTNMATISEVFQKPDASPTAFYERPNEAYWIHIPFRPEAPENQTMVNATFVGQAQPDIRIKLQKLEGFLGKNATELLEIANKVFINQDRFSDLAKPLYETLKGEEKAPINWGPKQEKAFITIKAKLTEAPALGLPDVTRDFNLFVHENSGVALGVLTQEFGLWPRPVAYLSKQIDPVASGWPPCLRALAATALLVKEADKLTLGQNLNVKVPRAVVTLMEASGQHWLTHARMNQYQSLLSENPQVRLEAVRTLNPATFLPIAEGVPEHDCLEVLEEVYSSRPDLTDRPLPNPDLVLFTDGSSFLDEGKRGAGYAVVSNFETTEAQALPEGLSAQRAELWALARALELSKDKCANIYTDSRYAFATLHIHGAIYKERGLLTARGKGIKNQNEILKLLEAVSEPKEIAVIHCKGHQKGKDSVSEGNQRAYAAAKLAAKEQVAPSRIMLAPELPEPPKYTPQEEE</sequence>
<dbReference type="InterPro" id="IPR043128">
    <property type="entry name" value="Rev_trsase/Diguanyl_cyclase"/>
</dbReference>
<dbReference type="GO" id="GO:0003676">
    <property type="term" value="F:nucleic acid binding"/>
    <property type="evidence" value="ECO:0007669"/>
    <property type="project" value="InterPro"/>
</dbReference>
<dbReference type="InterPro" id="IPR002156">
    <property type="entry name" value="RNaseH_domain"/>
</dbReference>
<reference evidence="2" key="1">
    <citation type="submission" date="2023-06" db="EMBL/GenBank/DDBJ databases">
        <title>Reference genome for the Northern bat (Eptesicus nilssonii), a most northern bat species.</title>
        <authorList>
            <person name="Laine V.N."/>
            <person name="Pulliainen A.T."/>
            <person name="Lilley T.M."/>
        </authorList>
    </citation>
    <scope>NUCLEOTIDE SEQUENCE</scope>
    <source>
        <strain evidence="2">BLF_Eptnil</strain>
        <tissue evidence="2">Kidney</tissue>
    </source>
</reference>